<feature type="transmembrane region" description="Helical" evidence="1">
    <location>
        <begin position="39"/>
        <end position="59"/>
    </location>
</feature>
<keyword evidence="1" id="KW-0812">Transmembrane</keyword>
<gene>
    <name evidence="2" type="ORF">VN21_13220</name>
</gene>
<dbReference type="EMBL" id="LBBT01000256">
    <property type="protein sequence ID" value="KKY00601.1"/>
    <property type="molecule type" value="Genomic_DNA"/>
</dbReference>
<protein>
    <submittedName>
        <fullName evidence="2">Uncharacterized protein</fullName>
    </submittedName>
</protein>
<dbReference type="RefSeq" id="WP_046823667.1">
    <property type="nucleotide sequence ID" value="NZ_LBBT01000256.1"/>
</dbReference>
<organism evidence="2 3">
    <name type="scientific">Paraclostridium benzoelyticum</name>
    <dbReference type="NCBI Taxonomy" id="1629550"/>
    <lineage>
        <taxon>Bacteria</taxon>
        <taxon>Bacillati</taxon>
        <taxon>Bacillota</taxon>
        <taxon>Clostridia</taxon>
        <taxon>Peptostreptococcales</taxon>
        <taxon>Peptostreptococcaceae</taxon>
        <taxon>Paraclostridium</taxon>
    </lineage>
</organism>
<proteinExistence type="predicted"/>
<keyword evidence="1" id="KW-1133">Transmembrane helix</keyword>
<feature type="transmembrane region" description="Helical" evidence="1">
    <location>
        <begin position="65"/>
        <end position="86"/>
    </location>
</feature>
<name>A0A0M3DEQ1_9FIRM</name>
<evidence type="ECO:0000256" key="1">
    <source>
        <dbReference type="SAM" id="Phobius"/>
    </source>
</evidence>
<keyword evidence="1" id="KW-0472">Membrane</keyword>
<evidence type="ECO:0000313" key="3">
    <source>
        <dbReference type="Proteomes" id="UP000034407"/>
    </source>
</evidence>
<dbReference type="PATRIC" id="fig|1629550.3.peg.2094"/>
<evidence type="ECO:0000313" key="2">
    <source>
        <dbReference type="EMBL" id="KKY00601.1"/>
    </source>
</evidence>
<dbReference type="AlphaFoldDB" id="A0A0M3DEQ1"/>
<accession>A0A0M3DEQ1</accession>
<feature type="transmembrane region" description="Helical" evidence="1">
    <location>
        <begin position="6"/>
        <end position="27"/>
    </location>
</feature>
<sequence length="100" mass="11146">MVKFFAFFLILGGFGFILSSIVFKYILSKKYFSKYSDPHKYINLSFFLIFISGIAYIVIGVCSLYINGTILLGVISLIPLVILTLSSKINKAFGIKGNKS</sequence>
<keyword evidence="3" id="KW-1185">Reference proteome</keyword>
<reference evidence="2 3" key="1">
    <citation type="submission" date="2015-04" db="EMBL/GenBank/DDBJ databases">
        <title>Microcin producing Clostridium sp. JC272T.</title>
        <authorList>
            <person name="Jyothsna T."/>
            <person name="Sasikala C."/>
            <person name="Ramana C."/>
        </authorList>
    </citation>
    <scope>NUCLEOTIDE SEQUENCE [LARGE SCALE GENOMIC DNA]</scope>
    <source>
        <strain evidence="2 3">JC272</strain>
    </source>
</reference>
<comment type="caution">
    <text evidence="2">The sequence shown here is derived from an EMBL/GenBank/DDBJ whole genome shotgun (WGS) entry which is preliminary data.</text>
</comment>
<dbReference type="Proteomes" id="UP000034407">
    <property type="component" value="Unassembled WGS sequence"/>
</dbReference>